<evidence type="ECO:0000313" key="5">
    <source>
        <dbReference type="Proteomes" id="UP000598467"/>
    </source>
</evidence>
<dbReference type="AlphaFoldDB" id="A0A926P164"/>
<dbReference type="SUPFAM" id="SSF56281">
    <property type="entry name" value="Metallo-hydrolase/oxidoreductase"/>
    <property type="match status" value="1"/>
</dbReference>
<reference evidence="4" key="1">
    <citation type="submission" date="2020-05" db="EMBL/GenBank/DDBJ databases">
        <title>Identification of trans-AT polyketide cluster in two marine bacteria, producers of a novel glutaramide-containing polyketide sesbanimide D and analogs.</title>
        <authorList>
            <person name="Kacar D."/>
            <person name="Rodriguez P."/>
            <person name="Canedo L."/>
            <person name="Gonzalez E."/>
            <person name="Galan B."/>
            <person name="De La Calle F."/>
            <person name="Garcia J.L."/>
        </authorList>
    </citation>
    <scope>NUCLEOTIDE SEQUENCE</scope>
    <source>
        <strain evidence="4">PHM038</strain>
    </source>
</reference>
<dbReference type="Pfam" id="PF00753">
    <property type="entry name" value="Lactamase_B"/>
    <property type="match status" value="1"/>
</dbReference>
<gene>
    <name evidence="4" type="ORF">HK439_01620</name>
</gene>
<evidence type="ECO:0000313" key="4">
    <source>
        <dbReference type="EMBL" id="MBD1544946.1"/>
    </source>
</evidence>
<dbReference type="EMBL" id="JABFCZ010000002">
    <property type="protein sequence ID" value="MBD1544946.1"/>
    <property type="molecule type" value="Genomic_DNA"/>
</dbReference>
<dbReference type="InterPro" id="IPR036866">
    <property type="entry name" value="RibonucZ/Hydroxyglut_hydro"/>
</dbReference>
<dbReference type="PANTHER" id="PTHR42951:SF4">
    <property type="entry name" value="ACYL-COENZYME A THIOESTERASE MBLAC2"/>
    <property type="match status" value="1"/>
</dbReference>
<evidence type="ECO:0000256" key="1">
    <source>
        <dbReference type="ARBA" id="ARBA00005250"/>
    </source>
</evidence>
<dbReference type="PANTHER" id="PTHR42951">
    <property type="entry name" value="METALLO-BETA-LACTAMASE DOMAIN-CONTAINING"/>
    <property type="match status" value="1"/>
</dbReference>
<keyword evidence="2" id="KW-0732">Signal</keyword>
<dbReference type="InterPro" id="IPR001279">
    <property type="entry name" value="Metallo-B-lactamas"/>
</dbReference>
<dbReference type="Proteomes" id="UP000598467">
    <property type="component" value="Unassembled WGS sequence"/>
</dbReference>
<evidence type="ECO:0000256" key="2">
    <source>
        <dbReference type="SAM" id="SignalP"/>
    </source>
</evidence>
<dbReference type="InterPro" id="IPR050855">
    <property type="entry name" value="NDM-1-like"/>
</dbReference>
<comment type="similarity">
    <text evidence="1">Belongs to the metallo-beta-lactamase superfamily. Class-B beta-lactamase family.</text>
</comment>
<dbReference type="RefSeq" id="WP_190289620.1">
    <property type="nucleotide sequence ID" value="NZ_JABFCZ010000002.1"/>
</dbReference>
<evidence type="ECO:0000259" key="3">
    <source>
        <dbReference type="SMART" id="SM00849"/>
    </source>
</evidence>
<organism evidence="4 5">
    <name type="scientific">Roseibium aggregatum</name>
    <dbReference type="NCBI Taxonomy" id="187304"/>
    <lineage>
        <taxon>Bacteria</taxon>
        <taxon>Pseudomonadati</taxon>
        <taxon>Pseudomonadota</taxon>
        <taxon>Alphaproteobacteria</taxon>
        <taxon>Hyphomicrobiales</taxon>
        <taxon>Stappiaceae</taxon>
        <taxon>Roseibium</taxon>
    </lineage>
</organism>
<feature type="signal peptide" evidence="2">
    <location>
        <begin position="1"/>
        <end position="24"/>
    </location>
</feature>
<comment type="caution">
    <text evidence="4">The sequence shown here is derived from an EMBL/GenBank/DDBJ whole genome shotgun (WGS) entry which is preliminary data.</text>
</comment>
<dbReference type="GO" id="GO:0017001">
    <property type="term" value="P:antibiotic catabolic process"/>
    <property type="evidence" value="ECO:0007669"/>
    <property type="project" value="UniProtKB-ARBA"/>
</dbReference>
<dbReference type="Gene3D" id="3.60.15.10">
    <property type="entry name" value="Ribonuclease Z/Hydroxyacylglutathione hydrolase-like"/>
    <property type="match status" value="1"/>
</dbReference>
<sequence>MKLSKMFAAAVGALLIVLSGPALAGLKTVRVTDTVYALVGDKGQRSPENFANNATFGVIVTEDGVVLVDAGGSYKGAEEIEAAVEAITDQPVKVVINTGGQDHRWLGNSYWAAQGARLIASEAAVEDQKARASLEQTMLSQLIGDSLKGTEPVYALETFAEDLTIFVGGREIRIVHAGPAHTPGDSFVWLPDDGVAFAGDIVFTERLLGVLEMSNSAGWMASFEAMEALDPKHVVPGHGDPTTLARAKADTYDYLANLREKIRAHIDDGGDIIGSVDVDQSAFSHLENFDTLAKRNAQQVFTEMEWE</sequence>
<accession>A0A926P164</accession>
<name>A0A926P164_9HYPH</name>
<feature type="chain" id="PRO_5037755796" evidence="2">
    <location>
        <begin position="25"/>
        <end position="307"/>
    </location>
</feature>
<proteinExistence type="inferred from homology"/>
<dbReference type="CDD" id="cd16282">
    <property type="entry name" value="metallo-hydrolase-like_MBL-fold"/>
    <property type="match status" value="1"/>
</dbReference>
<protein>
    <submittedName>
        <fullName evidence="4">MBL fold metallo-hydrolase</fullName>
    </submittedName>
</protein>
<feature type="domain" description="Metallo-beta-lactamase" evidence="3">
    <location>
        <begin position="53"/>
        <end position="238"/>
    </location>
</feature>
<dbReference type="SMART" id="SM00849">
    <property type="entry name" value="Lactamase_B"/>
    <property type="match status" value="1"/>
</dbReference>